<gene>
    <name evidence="2" type="ORF">VTJ83DRAFT_4550</name>
</gene>
<name>A0ABR4DAA3_9PEZI</name>
<dbReference type="RefSeq" id="XP_070866000.1">
    <property type="nucleotide sequence ID" value="XM_071011052.1"/>
</dbReference>
<reference evidence="2 3" key="1">
    <citation type="journal article" date="2024" name="Commun. Biol.">
        <title>Comparative genomic analysis of thermophilic fungi reveals convergent evolutionary adaptations and gene losses.</title>
        <authorList>
            <person name="Steindorff A.S."/>
            <person name="Aguilar-Pontes M.V."/>
            <person name="Robinson A.J."/>
            <person name="Andreopoulos B."/>
            <person name="LaButti K."/>
            <person name="Kuo A."/>
            <person name="Mondo S."/>
            <person name="Riley R."/>
            <person name="Otillar R."/>
            <person name="Haridas S."/>
            <person name="Lipzen A."/>
            <person name="Grimwood J."/>
            <person name="Schmutz J."/>
            <person name="Clum A."/>
            <person name="Reid I.D."/>
            <person name="Moisan M.C."/>
            <person name="Butler G."/>
            <person name="Nguyen T.T.M."/>
            <person name="Dewar K."/>
            <person name="Conant G."/>
            <person name="Drula E."/>
            <person name="Henrissat B."/>
            <person name="Hansel C."/>
            <person name="Singer S."/>
            <person name="Hutchinson M.I."/>
            <person name="de Vries R.P."/>
            <person name="Natvig D.O."/>
            <person name="Powell A.J."/>
            <person name="Tsang A."/>
            <person name="Grigoriev I.V."/>
        </authorList>
    </citation>
    <scope>NUCLEOTIDE SEQUENCE [LARGE SCALE GENOMIC DNA]</scope>
    <source>
        <strain evidence="2 3">ATCC 22073</strain>
    </source>
</reference>
<protein>
    <submittedName>
        <fullName evidence="2">Uncharacterized protein</fullName>
    </submittedName>
</protein>
<dbReference type="GeneID" id="98125696"/>
<proteinExistence type="predicted"/>
<evidence type="ECO:0000313" key="3">
    <source>
        <dbReference type="Proteomes" id="UP001600064"/>
    </source>
</evidence>
<dbReference type="EMBL" id="JAZGUE010000004">
    <property type="protein sequence ID" value="KAL2267273.1"/>
    <property type="molecule type" value="Genomic_DNA"/>
</dbReference>
<sequence>MSSQRPQDSNPRAGVRSSAGMTGSTQTPANKHLGQDKPGVFDKEGAIGKQFTPEGALGGAAQAIGGPLDKEGAIGKQFTPEGSIGGAMQDKMGGMKKRSN</sequence>
<organism evidence="2 3">
    <name type="scientific">Remersonia thermophila</name>
    <dbReference type="NCBI Taxonomy" id="72144"/>
    <lineage>
        <taxon>Eukaryota</taxon>
        <taxon>Fungi</taxon>
        <taxon>Dikarya</taxon>
        <taxon>Ascomycota</taxon>
        <taxon>Pezizomycotina</taxon>
        <taxon>Sordariomycetes</taxon>
        <taxon>Sordariomycetidae</taxon>
        <taxon>Sordariales</taxon>
        <taxon>Sordariales incertae sedis</taxon>
        <taxon>Remersonia</taxon>
    </lineage>
</organism>
<dbReference type="Proteomes" id="UP001600064">
    <property type="component" value="Unassembled WGS sequence"/>
</dbReference>
<accession>A0ABR4DAA3</accession>
<feature type="compositionally biased region" description="Polar residues" evidence="1">
    <location>
        <begin position="1"/>
        <end position="10"/>
    </location>
</feature>
<evidence type="ECO:0000256" key="1">
    <source>
        <dbReference type="SAM" id="MobiDB-lite"/>
    </source>
</evidence>
<feature type="compositionally biased region" description="Polar residues" evidence="1">
    <location>
        <begin position="19"/>
        <end position="29"/>
    </location>
</feature>
<evidence type="ECO:0000313" key="2">
    <source>
        <dbReference type="EMBL" id="KAL2267273.1"/>
    </source>
</evidence>
<feature type="region of interest" description="Disordered" evidence="1">
    <location>
        <begin position="1"/>
        <end position="100"/>
    </location>
</feature>
<keyword evidence="3" id="KW-1185">Reference proteome</keyword>
<comment type="caution">
    <text evidence="2">The sequence shown here is derived from an EMBL/GenBank/DDBJ whole genome shotgun (WGS) entry which is preliminary data.</text>
</comment>
<feature type="compositionally biased region" description="Basic and acidic residues" evidence="1">
    <location>
        <begin position="33"/>
        <end position="46"/>
    </location>
</feature>